<feature type="domain" description="Flavin reductase like" evidence="2">
    <location>
        <begin position="13"/>
        <end position="161"/>
    </location>
</feature>
<organism evidence="3 4">
    <name type="scientific">Streptomyces pyxinicus</name>
    <dbReference type="NCBI Taxonomy" id="2970331"/>
    <lineage>
        <taxon>Bacteria</taxon>
        <taxon>Bacillati</taxon>
        <taxon>Actinomycetota</taxon>
        <taxon>Actinomycetes</taxon>
        <taxon>Kitasatosporales</taxon>
        <taxon>Streptomycetaceae</taxon>
        <taxon>Streptomyces</taxon>
    </lineage>
</organism>
<dbReference type="InterPro" id="IPR012349">
    <property type="entry name" value="Split_barrel_FMN-bd"/>
</dbReference>
<dbReference type="RefSeq" id="WP_258781420.1">
    <property type="nucleotide sequence ID" value="NZ_JANUGP010000023.1"/>
</dbReference>
<comment type="caution">
    <text evidence="3">The sequence shown here is derived from an EMBL/GenBank/DDBJ whole genome shotgun (WGS) entry which is preliminary data.</text>
</comment>
<evidence type="ECO:0000313" key="3">
    <source>
        <dbReference type="EMBL" id="MCS0604653.1"/>
    </source>
</evidence>
<proteinExistence type="predicted"/>
<dbReference type="SMART" id="SM00903">
    <property type="entry name" value="Flavin_Reduct"/>
    <property type="match status" value="1"/>
</dbReference>
<reference evidence="3 4" key="1">
    <citation type="submission" date="2022-08" db="EMBL/GenBank/DDBJ databases">
        <authorList>
            <person name="Somphong A."/>
            <person name="Phongsopitanun W."/>
        </authorList>
    </citation>
    <scope>NUCLEOTIDE SEQUENCE [LARGE SCALE GENOMIC DNA]</scope>
    <source>
        <strain evidence="3 4">LP11</strain>
    </source>
</reference>
<gene>
    <name evidence="3" type="ORF">NX794_26060</name>
</gene>
<dbReference type="PANTHER" id="PTHR30466:SF1">
    <property type="entry name" value="FMN REDUCTASE (NADH) RUTF"/>
    <property type="match status" value="1"/>
</dbReference>
<name>A0ABT2B9Q3_9ACTN</name>
<dbReference type="Proteomes" id="UP001205612">
    <property type="component" value="Unassembled WGS sequence"/>
</dbReference>
<dbReference type="EMBL" id="JANUGP010000023">
    <property type="protein sequence ID" value="MCS0604653.1"/>
    <property type="molecule type" value="Genomic_DNA"/>
</dbReference>
<dbReference type="Pfam" id="PF01613">
    <property type="entry name" value="Flavin_Reduct"/>
    <property type="match status" value="1"/>
</dbReference>
<accession>A0ABT2B9Q3</accession>
<dbReference type="Gene3D" id="2.30.110.10">
    <property type="entry name" value="Electron Transport, Fmn-binding Protein, Chain A"/>
    <property type="match status" value="1"/>
</dbReference>
<evidence type="ECO:0000259" key="2">
    <source>
        <dbReference type="SMART" id="SM00903"/>
    </source>
</evidence>
<evidence type="ECO:0000256" key="1">
    <source>
        <dbReference type="ARBA" id="ARBA00023002"/>
    </source>
</evidence>
<dbReference type="InterPro" id="IPR002563">
    <property type="entry name" value="Flavin_Rdtase-like_dom"/>
</dbReference>
<protein>
    <submittedName>
        <fullName evidence="3">Flavin reductase family protein</fullName>
    </submittedName>
</protein>
<sequence>MAAPAGTALTRAMSRVPGPVTVVTTVDGPGRRWGFTATSFASLSLDPPLVLVCLNRTASTHPAFASTDRFLVNLLARGQDHLARRFARSGVDRFAEGDAEGDVVPCELGLPGAPDACARVACALHAVLDGGDHSILVGRVLDTHVDDDRVPLLYLDRTFTHPAAPLDVPDPLLSLHLAEW</sequence>
<dbReference type="SUPFAM" id="SSF50475">
    <property type="entry name" value="FMN-binding split barrel"/>
    <property type="match status" value="1"/>
</dbReference>
<keyword evidence="4" id="KW-1185">Reference proteome</keyword>
<dbReference type="PANTHER" id="PTHR30466">
    <property type="entry name" value="FLAVIN REDUCTASE"/>
    <property type="match status" value="1"/>
</dbReference>
<keyword evidence="1" id="KW-0560">Oxidoreductase</keyword>
<evidence type="ECO:0000313" key="4">
    <source>
        <dbReference type="Proteomes" id="UP001205612"/>
    </source>
</evidence>
<dbReference type="InterPro" id="IPR050268">
    <property type="entry name" value="NADH-dep_flavin_reductase"/>
</dbReference>